<evidence type="ECO:0000256" key="6">
    <source>
        <dbReference type="ARBA" id="ARBA00022692"/>
    </source>
</evidence>
<dbReference type="InterPro" id="IPR042322">
    <property type="entry name" value="Pbn1"/>
</dbReference>
<evidence type="ECO:0000256" key="9">
    <source>
        <dbReference type="ARBA" id="ARBA00023136"/>
    </source>
</evidence>
<dbReference type="Proteomes" id="UP001305647">
    <property type="component" value="Unassembled WGS sequence"/>
</dbReference>
<keyword evidence="9" id="KW-0472">Membrane</keyword>
<evidence type="ECO:0000256" key="1">
    <source>
        <dbReference type="ARBA" id="ARBA00004643"/>
    </source>
</evidence>
<dbReference type="GO" id="GO:0000030">
    <property type="term" value="F:mannosyltransferase activity"/>
    <property type="evidence" value="ECO:0007669"/>
    <property type="project" value="TreeGrafter"/>
</dbReference>
<dbReference type="GO" id="GO:0006506">
    <property type="term" value="P:GPI anchor biosynthetic process"/>
    <property type="evidence" value="ECO:0007669"/>
    <property type="project" value="UniProtKB-KW"/>
</dbReference>
<keyword evidence="5 11" id="KW-0337">GPI-anchor biosynthesis</keyword>
<evidence type="ECO:0000256" key="2">
    <source>
        <dbReference type="ARBA" id="ARBA00004687"/>
    </source>
</evidence>
<reference evidence="13" key="2">
    <citation type="submission" date="2023-05" db="EMBL/GenBank/DDBJ databases">
        <authorList>
            <consortium name="Lawrence Berkeley National Laboratory"/>
            <person name="Steindorff A."/>
            <person name="Hensen N."/>
            <person name="Bonometti L."/>
            <person name="Westerberg I."/>
            <person name="Brannstrom I.O."/>
            <person name="Guillou S."/>
            <person name="Cros-Aarteil S."/>
            <person name="Calhoun S."/>
            <person name="Haridas S."/>
            <person name="Kuo A."/>
            <person name="Mondo S."/>
            <person name="Pangilinan J."/>
            <person name="Riley R."/>
            <person name="Labutti K."/>
            <person name="Andreopoulos B."/>
            <person name="Lipzen A."/>
            <person name="Chen C."/>
            <person name="Yanf M."/>
            <person name="Daum C."/>
            <person name="Ng V."/>
            <person name="Clum A."/>
            <person name="Ohm R."/>
            <person name="Martin F."/>
            <person name="Silar P."/>
            <person name="Natvig D."/>
            <person name="Lalanne C."/>
            <person name="Gautier V."/>
            <person name="Ament-Velasquez S.L."/>
            <person name="Kruys A."/>
            <person name="Hutchinson M.I."/>
            <person name="Powell A.J."/>
            <person name="Barry K."/>
            <person name="Miller A.N."/>
            <person name="Grigoriev I.V."/>
            <person name="Debuchy R."/>
            <person name="Gladieux P."/>
            <person name="Thoren M.H."/>
            <person name="Johannesson H."/>
        </authorList>
    </citation>
    <scope>NUCLEOTIDE SEQUENCE</scope>
    <source>
        <strain evidence="13">CBS 757.83</strain>
    </source>
</reference>
<dbReference type="InterPro" id="IPR013233">
    <property type="entry name" value="PIG-X/PBN1"/>
</dbReference>
<gene>
    <name evidence="13" type="ORF">N658DRAFT_438278</name>
</gene>
<feature type="region of interest" description="Disordered" evidence="12">
    <location>
        <begin position="355"/>
        <end position="375"/>
    </location>
</feature>
<proteinExistence type="inferred from homology"/>
<dbReference type="PANTHER" id="PTHR28533:SF1">
    <property type="entry name" value="PROTEIN PBN1"/>
    <property type="match status" value="1"/>
</dbReference>
<comment type="function">
    <text evidence="11">Required for proper folding and/or the stability of a subset of proteins in the endoplasmic reticulum. Component of glycosylphosphatidylinositol-mannosyltransferase 1 which transfers the first of the 4 mannoses in the GPI-anchor precursors during GPI-anchor biosynthesis. Probably acts by stabilizing the mannosyltransferase GPI14.</text>
</comment>
<dbReference type="GO" id="GO:0005789">
    <property type="term" value="C:endoplasmic reticulum membrane"/>
    <property type="evidence" value="ECO:0007669"/>
    <property type="project" value="UniProtKB-SubCell"/>
</dbReference>
<evidence type="ECO:0000256" key="5">
    <source>
        <dbReference type="ARBA" id="ARBA00022502"/>
    </source>
</evidence>
<keyword evidence="7 11" id="KW-0256">Endoplasmic reticulum</keyword>
<evidence type="ECO:0000256" key="12">
    <source>
        <dbReference type="SAM" id="MobiDB-lite"/>
    </source>
</evidence>
<dbReference type="GO" id="GO:1990529">
    <property type="term" value="C:glycosylphosphatidylinositol-mannosyltransferase I complex"/>
    <property type="evidence" value="ECO:0007669"/>
    <property type="project" value="TreeGrafter"/>
</dbReference>
<organism evidence="13 14">
    <name type="scientific">Parathielavia hyrcaniae</name>
    <dbReference type="NCBI Taxonomy" id="113614"/>
    <lineage>
        <taxon>Eukaryota</taxon>
        <taxon>Fungi</taxon>
        <taxon>Dikarya</taxon>
        <taxon>Ascomycota</taxon>
        <taxon>Pezizomycotina</taxon>
        <taxon>Sordariomycetes</taxon>
        <taxon>Sordariomycetidae</taxon>
        <taxon>Sordariales</taxon>
        <taxon>Chaetomiaceae</taxon>
        <taxon>Parathielavia</taxon>
    </lineage>
</organism>
<keyword evidence="14" id="KW-1185">Reference proteome</keyword>
<keyword evidence="6" id="KW-0812">Transmembrane</keyword>
<evidence type="ECO:0000256" key="11">
    <source>
        <dbReference type="RuleBase" id="RU366056"/>
    </source>
</evidence>
<evidence type="ECO:0000256" key="7">
    <source>
        <dbReference type="ARBA" id="ARBA00022824"/>
    </source>
</evidence>
<comment type="subcellular location">
    <subcellularLocation>
        <location evidence="11">Endoplasmic reticulum membrane</location>
        <topology evidence="11">Single-pass membrane protein</topology>
    </subcellularLocation>
    <subcellularLocation>
        <location evidence="1">Endoplasmic reticulum membrane</location>
        <topology evidence="1">Single-pass type III membrane protein</topology>
    </subcellularLocation>
</comment>
<protein>
    <recommendedName>
        <fullName evidence="4 11">Protein PBN1</fullName>
    </recommendedName>
</protein>
<evidence type="ECO:0000256" key="10">
    <source>
        <dbReference type="ARBA" id="ARBA00023180"/>
    </source>
</evidence>
<dbReference type="EMBL" id="MU863624">
    <property type="protein sequence ID" value="KAK4106141.1"/>
    <property type="molecule type" value="Genomic_DNA"/>
</dbReference>
<dbReference type="PANTHER" id="PTHR28533">
    <property type="entry name" value="PROTEIN PBN1"/>
    <property type="match status" value="1"/>
</dbReference>
<sequence>MRERITFVQKLGESLEPSALAVGSDTITGPEVHAVREDRLTIALDDLSKELQTLVTSAHDLHIRWVSTTAYEAVSPLLARLPPGFHLFFTPGKDEAATNKLCPLLGDIFGGIVCSSPNESFTSLPRDTFSHSATFQYFQQLDSLSQFVQYAKRRLCRSTDASCSARLDGLASASSLDISYDPVQQVLRVTALRPYERQQVHVTSHPQLRTEVGILSTDNPQTLEPHEIGISGLLTVLGQDSKPSPTMFTFASRHRDAEFTFSAQFLAPTGLHPTLQLRLASNAPPTPTQHDDDDTTCAPYAYLTLPRPIFADRHQLSDPLFLVSKNLTALRYTTQPVDLEAPEYVMTQGGSAVLLELSPPPPPSPSQPKKSDKEEWTAEIPLHLRYLAPAQGGYSAVSVPYPAVFWACEPSGGAAAFPPNPFDKVQLGYDGLFRDGTVFWHVEPRPVGGGGGEGVTSLVNVVSVPVLDLDKARWVNAGTAAAVLVGFAWVVWKLAGVYLYGGDGGEGERGKAGKKKRQ</sequence>
<name>A0AAN6QEU1_9PEZI</name>
<accession>A0AAN6QEU1</accession>
<evidence type="ECO:0000256" key="8">
    <source>
        <dbReference type="ARBA" id="ARBA00022989"/>
    </source>
</evidence>
<dbReference type="AlphaFoldDB" id="A0AAN6QEU1"/>
<reference evidence="13" key="1">
    <citation type="journal article" date="2023" name="Mol. Phylogenet. Evol.">
        <title>Genome-scale phylogeny and comparative genomics of the fungal order Sordariales.</title>
        <authorList>
            <person name="Hensen N."/>
            <person name="Bonometti L."/>
            <person name="Westerberg I."/>
            <person name="Brannstrom I.O."/>
            <person name="Guillou S."/>
            <person name="Cros-Aarteil S."/>
            <person name="Calhoun S."/>
            <person name="Haridas S."/>
            <person name="Kuo A."/>
            <person name="Mondo S."/>
            <person name="Pangilinan J."/>
            <person name="Riley R."/>
            <person name="LaButti K."/>
            <person name="Andreopoulos B."/>
            <person name="Lipzen A."/>
            <person name="Chen C."/>
            <person name="Yan M."/>
            <person name="Daum C."/>
            <person name="Ng V."/>
            <person name="Clum A."/>
            <person name="Steindorff A."/>
            <person name="Ohm R.A."/>
            <person name="Martin F."/>
            <person name="Silar P."/>
            <person name="Natvig D.O."/>
            <person name="Lalanne C."/>
            <person name="Gautier V."/>
            <person name="Ament-Velasquez S.L."/>
            <person name="Kruys A."/>
            <person name="Hutchinson M.I."/>
            <person name="Powell A.J."/>
            <person name="Barry K."/>
            <person name="Miller A.N."/>
            <person name="Grigoriev I.V."/>
            <person name="Debuchy R."/>
            <person name="Gladieux P."/>
            <person name="Hiltunen Thoren M."/>
            <person name="Johannesson H."/>
        </authorList>
    </citation>
    <scope>NUCLEOTIDE SEQUENCE</scope>
    <source>
        <strain evidence="13">CBS 757.83</strain>
    </source>
</reference>
<dbReference type="Pfam" id="PF08320">
    <property type="entry name" value="PIG-X"/>
    <property type="match status" value="1"/>
</dbReference>
<evidence type="ECO:0000313" key="14">
    <source>
        <dbReference type="Proteomes" id="UP001305647"/>
    </source>
</evidence>
<keyword evidence="8" id="KW-1133">Transmembrane helix</keyword>
<comment type="caution">
    <text evidence="13">The sequence shown here is derived from an EMBL/GenBank/DDBJ whole genome shotgun (WGS) entry which is preliminary data.</text>
</comment>
<dbReference type="SMART" id="SM00780">
    <property type="entry name" value="PIG-X"/>
    <property type="match status" value="1"/>
</dbReference>
<evidence type="ECO:0000313" key="13">
    <source>
        <dbReference type="EMBL" id="KAK4106141.1"/>
    </source>
</evidence>
<keyword evidence="10" id="KW-0325">Glycoprotein</keyword>
<comment type="pathway">
    <text evidence="2 11">Glycolipid biosynthesis; glycosylphosphatidylinositol-anchor biosynthesis.</text>
</comment>
<evidence type="ECO:0000256" key="4">
    <source>
        <dbReference type="ARBA" id="ARBA00020410"/>
    </source>
</evidence>
<comment type="similarity">
    <text evidence="3 11">Belongs to the PIGX family.</text>
</comment>
<evidence type="ECO:0000256" key="3">
    <source>
        <dbReference type="ARBA" id="ARBA00010345"/>
    </source>
</evidence>